<evidence type="ECO:0000256" key="1">
    <source>
        <dbReference type="ARBA" id="ARBA00004123"/>
    </source>
</evidence>
<name>T1HGA2_RHOPR</name>
<protein>
    <submittedName>
        <fullName evidence="11">Zf-LYAR domain-containing protein</fullName>
    </submittedName>
</protein>
<dbReference type="EMBL" id="ACPB03015950">
    <property type="status" value="NOT_ANNOTATED_CDS"/>
    <property type="molecule type" value="Genomic_DNA"/>
</dbReference>
<dbReference type="eggNOG" id="KOG2186">
    <property type="taxonomic scope" value="Eukaryota"/>
</dbReference>
<proteinExistence type="predicted"/>
<evidence type="ECO:0000313" key="11">
    <source>
        <dbReference type="EnsemblMetazoa" id="RPRC003075-PA"/>
    </source>
</evidence>
<keyword evidence="2" id="KW-0479">Metal-binding</keyword>
<dbReference type="GO" id="GO:0008270">
    <property type="term" value="F:zinc ion binding"/>
    <property type="evidence" value="ECO:0007669"/>
    <property type="project" value="UniProtKB-KW"/>
</dbReference>
<dbReference type="STRING" id="13249.T1HGA2"/>
<keyword evidence="12" id="KW-1185">Reference proteome</keyword>
<evidence type="ECO:0000313" key="12">
    <source>
        <dbReference type="Proteomes" id="UP000015103"/>
    </source>
</evidence>
<feature type="region of interest" description="Disordered" evidence="8">
    <location>
        <begin position="336"/>
        <end position="382"/>
    </location>
</feature>
<dbReference type="InterPro" id="IPR039999">
    <property type="entry name" value="LYAR"/>
</dbReference>
<evidence type="ECO:0000256" key="8">
    <source>
        <dbReference type="SAM" id="MobiDB-lite"/>
    </source>
</evidence>
<evidence type="ECO:0000256" key="5">
    <source>
        <dbReference type="ARBA" id="ARBA00022833"/>
    </source>
</evidence>
<dbReference type="InParanoid" id="T1HGA2"/>
<accession>T1HGA2</accession>
<dbReference type="VEuPathDB" id="VectorBase:RPRC003075"/>
<keyword evidence="4 7" id="KW-0863">Zinc-finger</keyword>
<dbReference type="Pfam" id="PF25879">
    <property type="entry name" value="WHD_LYAR"/>
    <property type="match status" value="1"/>
</dbReference>
<evidence type="ECO:0000259" key="10">
    <source>
        <dbReference type="Pfam" id="PF25879"/>
    </source>
</evidence>
<dbReference type="InterPro" id="IPR014898">
    <property type="entry name" value="Znf_C2H2_LYAR"/>
</dbReference>
<feature type="domain" description="Cell growth-regulating nucleolar protein-like winged helix" evidence="10">
    <location>
        <begin position="391"/>
        <end position="462"/>
    </location>
</feature>
<dbReference type="EnsemblMetazoa" id="RPRC003075-RA">
    <property type="protein sequence ID" value="RPRC003075-PA"/>
    <property type="gene ID" value="RPRC003075"/>
</dbReference>
<dbReference type="SUPFAM" id="SSF57667">
    <property type="entry name" value="beta-beta-alpha zinc fingers"/>
    <property type="match status" value="2"/>
</dbReference>
<evidence type="ECO:0000256" key="7">
    <source>
        <dbReference type="PROSITE-ProRule" id="PRU01145"/>
    </source>
</evidence>
<dbReference type="Gene3D" id="3.30.1490.490">
    <property type="match status" value="1"/>
</dbReference>
<comment type="subcellular location">
    <subcellularLocation>
        <location evidence="1">Nucleus</location>
    </subcellularLocation>
</comment>
<feature type="compositionally biased region" description="Acidic residues" evidence="8">
    <location>
        <begin position="368"/>
        <end position="382"/>
    </location>
</feature>
<dbReference type="GO" id="GO:0000122">
    <property type="term" value="P:negative regulation of transcription by RNA polymerase II"/>
    <property type="evidence" value="ECO:0007669"/>
    <property type="project" value="TreeGrafter"/>
</dbReference>
<evidence type="ECO:0000259" key="9">
    <source>
        <dbReference type="Pfam" id="PF08790"/>
    </source>
</evidence>
<keyword evidence="5" id="KW-0862">Zinc</keyword>
<reference evidence="11" key="1">
    <citation type="submission" date="2015-05" db="UniProtKB">
        <authorList>
            <consortium name="EnsemblMetazoa"/>
        </authorList>
    </citation>
    <scope>IDENTIFICATION</scope>
</reference>
<organism evidence="11 12">
    <name type="scientific">Rhodnius prolixus</name>
    <name type="common">Triatomid bug</name>
    <dbReference type="NCBI Taxonomy" id="13249"/>
    <lineage>
        <taxon>Eukaryota</taxon>
        <taxon>Metazoa</taxon>
        <taxon>Ecdysozoa</taxon>
        <taxon>Arthropoda</taxon>
        <taxon>Hexapoda</taxon>
        <taxon>Insecta</taxon>
        <taxon>Pterygota</taxon>
        <taxon>Neoptera</taxon>
        <taxon>Paraneoptera</taxon>
        <taxon>Hemiptera</taxon>
        <taxon>Heteroptera</taxon>
        <taxon>Panheteroptera</taxon>
        <taxon>Cimicomorpha</taxon>
        <taxon>Reduviidae</taxon>
        <taxon>Triatominae</taxon>
        <taxon>Rhodnius</taxon>
    </lineage>
</organism>
<dbReference type="HOGENOM" id="CLU_057137_0_1_1"/>
<dbReference type="AlphaFoldDB" id="T1HGA2"/>
<keyword evidence="6" id="KW-0539">Nucleus</keyword>
<dbReference type="Pfam" id="PF08790">
    <property type="entry name" value="zf-LYAR"/>
    <property type="match status" value="1"/>
</dbReference>
<dbReference type="GO" id="GO:0003677">
    <property type="term" value="F:DNA binding"/>
    <property type="evidence" value="ECO:0007669"/>
    <property type="project" value="InterPro"/>
</dbReference>
<dbReference type="InterPro" id="IPR058719">
    <property type="entry name" value="WHD_LYAR"/>
</dbReference>
<dbReference type="PROSITE" id="PS51804">
    <property type="entry name" value="ZF_C2HC_LYAR"/>
    <property type="match status" value="2"/>
</dbReference>
<evidence type="ECO:0000256" key="3">
    <source>
        <dbReference type="ARBA" id="ARBA00022737"/>
    </source>
</evidence>
<dbReference type="Proteomes" id="UP000015103">
    <property type="component" value="Unassembled WGS sequence"/>
</dbReference>
<dbReference type="PANTHER" id="PTHR13100:SF10">
    <property type="entry name" value="CELL GROWTH-REGULATING NUCLEOLAR PROTEIN"/>
    <property type="match status" value="1"/>
</dbReference>
<keyword evidence="3" id="KW-0677">Repeat</keyword>
<feature type="domain" description="Zinc finger C2H2 LYAR-type" evidence="9">
    <location>
        <begin position="29"/>
        <end position="56"/>
    </location>
</feature>
<dbReference type="PANTHER" id="PTHR13100">
    <property type="entry name" value="CELL GROWTH-REGULATING NUCLEOLAR PROTEIN LYAR"/>
    <property type="match status" value="1"/>
</dbReference>
<dbReference type="OMA" id="WEIFDKA"/>
<dbReference type="GO" id="GO:0005730">
    <property type="term" value="C:nucleolus"/>
    <property type="evidence" value="ECO:0007669"/>
    <property type="project" value="TreeGrafter"/>
</dbReference>
<dbReference type="InterPro" id="IPR036236">
    <property type="entry name" value="Znf_C2H2_sf"/>
</dbReference>
<evidence type="ECO:0000256" key="4">
    <source>
        <dbReference type="ARBA" id="ARBA00022771"/>
    </source>
</evidence>
<evidence type="ECO:0000256" key="6">
    <source>
        <dbReference type="ARBA" id="ARBA00023242"/>
    </source>
</evidence>
<sequence>MVVFTCQKCNSTLKKTAVEKHYSCRPFYLTCIDCLKDFRGKEYDEHKSCITEKQKYGGANVVVKPQGVKQVQWAEMASEVLEEMSHNNRYRKICLALKSSTNIPRNRNKFHNFVNSVCCRIYQHDIANEIFDHLMKAKNNEEESKQNNKNDVPINGIVTSTKKEIDLDESTLHETNIKKMKKKKRNTQEINDTSQPKDVDLKAVSGIKSETEPQTVERNEIINSSVNMRKQKLKALAEMMENPDITIKSFFKIENNKTVEEQNKENEEKYETDVVGKSNQCEEEINNSSGMEPNLEYLETLNKLSKKELKKLKKLKKYNAEVAEVESYQFKYEGAENELEERTKKKKRKHNNTEEVFGSSPKRKLTEEPLEEVEDIGDTLVEEDAPSETRTKFKWGKVIKRILENSSEKEMSLKKLRKKVLNEYEVILGGPSIPFEQLLGIFNKKINSTVGVKVIKDRAQLIQ</sequence>
<evidence type="ECO:0000256" key="2">
    <source>
        <dbReference type="ARBA" id="ARBA00022723"/>
    </source>
</evidence>
<dbReference type="GO" id="GO:0006364">
    <property type="term" value="P:rRNA processing"/>
    <property type="evidence" value="ECO:0007669"/>
    <property type="project" value="TreeGrafter"/>
</dbReference>